<name>A0A9P2C1P1_LISMN</name>
<evidence type="ECO:0000313" key="2">
    <source>
        <dbReference type="Proteomes" id="UP000335978"/>
    </source>
</evidence>
<evidence type="ECO:0008006" key="3">
    <source>
        <dbReference type="Google" id="ProtNLM"/>
    </source>
</evidence>
<organism evidence="1 2">
    <name type="scientific">Listeria monocytogenes</name>
    <dbReference type="NCBI Taxonomy" id="1639"/>
    <lineage>
        <taxon>Bacteria</taxon>
        <taxon>Bacillati</taxon>
        <taxon>Bacillota</taxon>
        <taxon>Bacilli</taxon>
        <taxon>Bacillales</taxon>
        <taxon>Listeriaceae</taxon>
        <taxon>Listeria</taxon>
    </lineage>
</organism>
<gene>
    <name evidence="1" type="ORF">GCV64_13990</name>
</gene>
<dbReference type="EMBL" id="AAMGHX010000005">
    <property type="protein sequence ID" value="EDH0842195.1"/>
    <property type="molecule type" value="Genomic_DNA"/>
</dbReference>
<reference evidence="1 2" key="1">
    <citation type="submission" date="2019-10" db="EMBL/GenBank/DDBJ databases">
        <authorList>
            <consortium name="GenomeTrakr: Next Generation Sequencing Network for Food Pathogen Tracability"/>
        </authorList>
    </citation>
    <scope>NUCLEOTIDE SEQUENCE [LARGE SCALE GENOMIC DNA]</scope>
    <source>
        <strain evidence="1 2">CFSAN085184</strain>
    </source>
</reference>
<sequence>MDFFTPVVKKDKLHHNFIHLASNQYLKKVLNEWGKGFQDRDGKFVKEFQMTFNSSFWELYLYALLSKKSLTIDFSHETPDFIVVDEEKQTKYIIEATIASNALNRPAEWQQEEKIEFLTKEHSTEEIKKIKLEATVRICNSVSSKHTKYKSGYNSLDYVKDKPFIVALASFDSFLFYKYGVDPILRALYGVDDIFYDYKGEVVEKVIDKIEKDNGAEIRVGLFRNDEFKEISAILYSCTATYGKLEAMSCRKNKKNLIFSTMKYNDYGTEPIINGEKGEDYEETLSDGLYLFLNPFAVNPLSQDDIHDLSDSKTSIYYDSNNVKMEHGFLFVREIIRIKKQNKDNNL</sequence>
<comment type="caution">
    <text evidence="1">The sequence shown here is derived from an EMBL/GenBank/DDBJ whole genome shotgun (WGS) entry which is preliminary data.</text>
</comment>
<evidence type="ECO:0000313" key="1">
    <source>
        <dbReference type="EMBL" id="EDH0842195.1"/>
    </source>
</evidence>
<protein>
    <recommendedName>
        <fullName evidence="3">Glycosaminoglycan attachment site</fullName>
    </recommendedName>
</protein>
<proteinExistence type="predicted"/>
<dbReference type="Proteomes" id="UP000335978">
    <property type="component" value="Unassembled WGS sequence"/>
</dbReference>
<dbReference type="AlphaFoldDB" id="A0A9P2C1P1"/>
<accession>A0A9P2C1P1</accession>
<dbReference type="RefSeq" id="WP_368305944.1">
    <property type="nucleotide sequence ID" value="NZ_JBEQQT010000001.1"/>
</dbReference>